<evidence type="ECO:0000313" key="3">
    <source>
        <dbReference type="EMBL" id="RIE13629.1"/>
    </source>
</evidence>
<dbReference type="Pfam" id="PF16363">
    <property type="entry name" value="GDP_Man_Dehyd"/>
    <property type="match status" value="1"/>
</dbReference>
<dbReference type="EMBL" id="QXIT01000136">
    <property type="protein sequence ID" value="RIE07075.1"/>
    <property type="molecule type" value="Genomic_DNA"/>
</dbReference>
<dbReference type="GO" id="GO:0047733">
    <property type="term" value="F:CDP-glucose 4,6-dehydratase activity"/>
    <property type="evidence" value="ECO:0007669"/>
    <property type="project" value="UniProtKB-EC"/>
</dbReference>
<dbReference type="EMBL" id="QXIU01000068">
    <property type="protein sequence ID" value="RIE13629.1"/>
    <property type="molecule type" value="Genomic_DNA"/>
</dbReference>
<reference evidence="4 5" key="1">
    <citation type="submission" date="2018-09" db="EMBL/GenBank/DDBJ databases">
        <title>Discovery and Ecogenomic Context for Candidatus Cryosericales, a Global Caldiserica Order Active in Thawing Permafrost.</title>
        <authorList>
            <person name="Martinez M.A."/>
            <person name="Woodcroft B.J."/>
            <person name="Ignacio Espinoza J.C."/>
            <person name="Zayed A."/>
            <person name="Singleton C.M."/>
            <person name="Boyd J."/>
            <person name="Li Y.-F."/>
            <person name="Purvine S."/>
            <person name="Maughan H."/>
            <person name="Hodgkins S.B."/>
            <person name="Anderson D."/>
            <person name="Sederholm M."/>
            <person name="Temperton B."/>
            <person name="Saleska S.R."/>
            <person name="Tyson G.W."/>
            <person name="Rich V.I."/>
        </authorList>
    </citation>
    <scope>NUCLEOTIDE SEQUENCE [LARGE SCALE GENOMIC DNA]</scope>
    <source>
        <strain evidence="3 5">SMC5</strain>
        <strain evidence="2 4">SMC6</strain>
    </source>
</reference>
<evidence type="ECO:0000259" key="1">
    <source>
        <dbReference type="Pfam" id="PF16363"/>
    </source>
</evidence>
<dbReference type="PANTHER" id="PTHR43245:SF10">
    <property type="entry name" value="SUGAR DEHYDRATASE_EPIMERASE YFNG-RELATED"/>
    <property type="match status" value="1"/>
</dbReference>
<dbReference type="EC" id="4.2.1.45" evidence="3"/>
<keyword evidence="3" id="KW-0456">Lyase</keyword>
<dbReference type="RefSeq" id="WP_119119502.1">
    <property type="nucleotide sequence ID" value="NZ_QXIT01000136.1"/>
</dbReference>
<evidence type="ECO:0000313" key="4">
    <source>
        <dbReference type="Proteomes" id="UP000266260"/>
    </source>
</evidence>
<dbReference type="InterPro" id="IPR036291">
    <property type="entry name" value="NAD(P)-bd_dom_sf"/>
</dbReference>
<dbReference type="InterPro" id="IPR050177">
    <property type="entry name" value="Lipid_A_modif_metabolic_enz"/>
</dbReference>
<dbReference type="InterPro" id="IPR013445">
    <property type="entry name" value="CDP_4_6_deHydtase"/>
</dbReference>
<keyword evidence="4" id="KW-1185">Reference proteome</keyword>
<gene>
    <name evidence="3" type="primary">rfbG</name>
    <name evidence="3" type="ORF">SMC5_02745</name>
    <name evidence="2" type="ORF">SMC6_07800</name>
</gene>
<dbReference type="InterPro" id="IPR016040">
    <property type="entry name" value="NAD(P)-bd_dom"/>
</dbReference>
<proteinExistence type="predicted"/>
<comment type="caution">
    <text evidence="3">The sequence shown here is derived from an EMBL/GenBank/DDBJ whole genome shotgun (WGS) entry which is preliminary data.</text>
</comment>
<organism evidence="3 5">
    <name type="scientific">Candidatus Cryosericum odellii</name>
    <dbReference type="NCBI Taxonomy" id="2290917"/>
    <lineage>
        <taxon>Bacteria</taxon>
        <taxon>Pseudomonadati</taxon>
        <taxon>Caldisericota/Cryosericota group</taxon>
        <taxon>Candidatus Cryosericota</taxon>
        <taxon>Candidatus Cryosericia</taxon>
        <taxon>Candidatus Cryosericales</taxon>
        <taxon>Candidatus Cryosericaceae</taxon>
        <taxon>Candidatus Cryosericum</taxon>
    </lineage>
</organism>
<dbReference type="PANTHER" id="PTHR43245">
    <property type="entry name" value="BIFUNCTIONAL POLYMYXIN RESISTANCE PROTEIN ARNA"/>
    <property type="match status" value="1"/>
</dbReference>
<dbReference type="CDD" id="cd05252">
    <property type="entry name" value="CDP_GD_SDR_e"/>
    <property type="match status" value="1"/>
</dbReference>
<accession>A0A398CWN1</accession>
<dbReference type="NCBIfam" id="TIGR02622">
    <property type="entry name" value="CDP_4_6_dhtase"/>
    <property type="match status" value="1"/>
</dbReference>
<feature type="domain" description="NAD(P)-binding" evidence="1">
    <location>
        <begin position="15"/>
        <end position="331"/>
    </location>
</feature>
<evidence type="ECO:0000313" key="5">
    <source>
        <dbReference type="Proteomes" id="UP000266489"/>
    </source>
</evidence>
<evidence type="ECO:0000313" key="2">
    <source>
        <dbReference type="EMBL" id="RIE07075.1"/>
    </source>
</evidence>
<dbReference type="OrthoDB" id="9779041at2"/>
<dbReference type="Gene3D" id="3.40.50.720">
    <property type="entry name" value="NAD(P)-binding Rossmann-like Domain"/>
    <property type="match status" value="1"/>
</dbReference>
<dbReference type="SUPFAM" id="SSF51735">
    <property type="entry name" value="NAD(P)-binding Rossmann-fold domains"/>
    <property type="match status" value="1"/>
</dbReference>
<dbReference type="Proteomes" id="UP000266260">
    <property type="component" value="Unassembled WGS sequence"/>
</dbReference>
<dbReference type="Proteomes" id="UP000266489">
    <property type="component" value="Unassembled WGS sequence"/>
</dbReference>
<protein>
    <submittedName>
        <fullName evidence="3">CDP-glucose 4,6-dehydratase</fullName>
        <ecNumber evidence="3">4.2.1.45</ecNumber>
    </submittedName>
</protein>
<name>A0A398DIL5_9BACT</name>
<accession>A0A398DIL5</accession>
<sequence>MTQLFDSYYAGRRVFVTGHTGFKGSWLTQWLLLLGAEVTGYSIGVPTQPSLYEPLGLSGQIQDVRGDVRRSQDVQTAMAKAAPEVVIHMAAQALVLPSYADPLTTFETNVMGTANVLEAARHCPSVRSVVIVTTDKCYANNEWPYGYREADALGGHDPYSASKAAAEMVVASYRSSFFDAGNASGKRTGVASVRSGNVIGGGDWAADRLVPDCIRALAEGHPIIVRNPGSVRPWQHVLEPLSGYLWLGALLARDPATYGGAWNFGPNPESAVSVEQVVSQVCQVWGGAARFETATSAQALSEAGILRLDCTKARSQLGWHPVYDMGEAVHQTVTWYRSTMEDAGRAVPLTVRNISDYVQAARAKGVSWAPMDRGGRV</sequence>
<dbReference type="AlphaFoldDB" id="A0A398DIL5"/>
<dbReference type="Gene3D" id="3.90.25.10">
    <property type="entry name" value="UDP-galactose 4-epimerase, domain 1"/>
    <property type="match status" value="1"/>
</dbReference>